<sequence>MVNKKYDVTFVLTYYYPYVSGLTNVARDLAEELVKRGKTVAVIATQHTKELMLHEFINGVEVIRTPVILKIGKGVISPSLISTVARVSKTSKLINIHSPMLEAGIIAKFASCPVVTTYQCDVSLPPTLMGRLQNFIMDFSTKKCIKYSKFITVSSDDYINSSRIVDYIEDKRVVIPPTCHLRPSGSPTFRDGDGMHVGFLGRIVEEKGIEYLVDGFRRFNNPEARLLIAGDFSNIAGGSVIERVKSKLGNDSRIKLLGFLDDAELNDFYASIDVFALPSVNPFEAFGIVQVEAMMLGIPAIASNMPGVRQPVILTGMGAIVEPRDANSITEALYTLLNSNIDKNKGIEKTIELYSLQNTIDKFEHLFLSCETE</sequence>
<dbReference type="InterPro" id="IPR050194">
    <property type="entry name" value="Glycosyltransferase_grp1"/>
</dbReference>
<dbReference type="PANTHER" id="PTHR45947">
    <property type="entry name" value="SULFOQUINOVOSYL TRANSFERASE SQD2"/>
    <property type="match status" value="1"/>
</dbReference>
<name>A0A2T2XYB7_9ENTR</name>
<dbReference type="Gene3D" id="3.40.50.2000">
    <property type="entry name" value="Glycogen Phosphorylase B"/>
    <property type="match status" value="2"/>
</dbReference>
<feature type="domain" description="Glycosyl transferase family 1" evidence="1">
    <location>
        <begin position="196"/>
        <end position="348"/>
    </location>
</feature>
<dbReference type="CDD" id="cd03801">
    <property type="entry name" value="GT4_PimA-like"/>
    <property type="match status" value="1"/>
</dbReference>
<comment type="caution">
    <text evidence="3">The sequence shown here is derived from an EMBL/GenBank/DDBJ whole genome shotgun (WGS) entry which is preliminary data.</text>
</comment>
<organism evidence="3 4">
    <name type="scientific">Kluyvera genomosp. 2</name>
    <dbReference type="NCBI Taxonomy" id="2774054"/>
    <lineage>
        <taxon>Bacteria</taxon>
        <taxon>Pseudomonadati</taxon>
        <taxon>Pseudomonadota</taxon>
        <taxon>Gammaproteobacteria</taxon>
        <taxon>Enterobacterales</taxon>
        <taxon>Enterobacteriaceae</taxon>
        <taxon>Kluyvera</taxon>
    </lineage>
</organism>
<dbReference type="SUPFAM" id="SSF53756">
    <property type="entry name" value="UDP-Glycosyltransferase/glycogen phosphorylase"/>
    <property type="match status" value="1"/>
</dbReference>
<dbReference type="AlphaFoldDB" id="A0A2T2XYB7"/>
<dbReference type="Pfam" id="PF00534">
    <property type="entry name" value="Glycos_transf_1"/>
    <property type="match status" value="1"/>
</dbReference>
<reference evidence="3 4" key="1">
    <citation type="submission" date="2018-03" db="EMBL/GenBank/DDBJ databases">
        <title>First report of an OXA-48+CTX-M-M-producing Kluyvera ascorbata clone recovered from patients admitted in a University Hospital in Madrid, Spain.</title>
        <authorList>
            <person name="Hernandez-Garcia M."/>
            <person name="Leon-Sampedro R."/>
            <person name="Perez-Viso B."/>
            <person name="Morosini M.I."/>
            <person name="Lopez-Fresnena N."/>
            <person name="Coque T.M."/>
            <person name="Bonten M."/>
            <person name="Malhotra-Kumar S."/>
            <person name="Ruiz-Garbajosa P."/>
            <person name="Canton R."/>
        </authorList>
    </citation>
    <scope>NUCLEOTIDE SEQUENCE [LARGE SCALE GENOMIC DNA]</scope>
    <source>
        <strain evidence="3 4">KA2</strain>
    </source>
</reference>
<evidence type="ECO:0000313" key="4">
    <source>
        <dbReference type="Proteomes" id="UP000240892"/>
    </source>
</evidence>
<gene>
    <name evidence="3" type="ORF">C8256_19315</name>
</gene>
<dbReference type="EMBL" id="PYHO01000018">
    <property type="protein sequence ID" value="PSR45251.1"/>
    <property type="molecule type" value="Genomic_DNA"/>
</dbReference>
<dbReference type="GO" id="GO:0016757">
    <property type="term" value="F:glycosyltransferase activity"/>
    <property type="evidence" value="ECO:0007669"/>
    <property type="project" value="InterPro"/>
</dbReference>
<evidence type="ECO:0000259" key="1">
    <source>
        <dbReference type="Pfam" id="PF00534"/>
    </source>
</evidence>
<feature type="domain" description="Glycosyltransferase subfamily 4-like N-terminal" evidence="2">
    <location>
        <begin position="19"/>
        <end position="176"/>
    </location>
</feature>
<dbReference type="InterPro" id="IPR001296">
    <property type="entry name" value="Glyco_trans_1"/>
</dbReference>
<dbReference type="Proteomes" id="UP000240892">
    <property type="component" value="Unassembled WGS sequence"/>
</dbReference>
<dbReference type="RefSeq" id="WP_106929577.1">
    <property type="nucleotide sequence ID" value="NZ_CABMMU010000018.1"/>
</dbReference>
<proteinExistence type="predicted"/>
<keyword evidence="4" id="KW-1185">Reference proteome</keyword>
<dbReference type="InterPro" id="IPR028098">
    <property type="entry name" value="Glyco_trans_4-like_N"/>
</dbReference>
<protein>
    <submittedName>
        <fullName evidence="3">Glycosyl transferase</fullName>
    </submittedName>
</protein>
<dbReference type="PANTHER" id="PTHR45947:SF3">
    <property type="entry name" value="SULFOQUINOVOSYL TRANSFERASE SQD2"/>
    <property type="match status" value="1"/>
</dbReference>
<evidence type="ECO:0000259" key="2">
    <source>
        <dbReference type="Pfam" id="PF13439"/>
    </source>
</evidence>
<dbReference type="Pfam" id="PF13439">
    <property type="entry name" value="Glyco_transf_4"/>
    <property type="match status" value="1"/>
</dbReference>
<accession>A0A2T2XYB7</accession>
<evidence type="ECO:0000313" key="3">
    <source>
        <dbReference type="EMBL" id="PSR45251.1"/>
    </source>
</evidence>
<keyword evidence="3" id="KW-0808">Transferase</keyword>